<evidence type="ECO:0000313" key="2">
    <source>
        <dbReference type="Proteomes" id="UP001500340"/>
    </source>
</evidence>
<evidence type="ECO:0000313" key="1">
    <source>
        <dbReference type="EMBL" id="GAA0390844.1"/>
    </source>
</evidence>
<keyword evidence="2" id="KW-1185">Reference proteome</keyword>
<sequence length="48" mass="5124">MGAVAKGLIKKPIPGKIPPMDWSIAERAAKKATVTIFLVVNAPPLERV</sequence>
<reference evidence="2" key="1">
    <citation type="journal article" date="2019" name="Int. J. Syst. Evol. Microbiol.">
        <title>The Global Catalogue of Microorganisms (GCM) 10K type strain sequencing project: providing services to taxonomists for standard genome sequencing and annotation.</title>
        <authorList>
            <consortium name="The Broad Institute Genomics Platform"/>
            <consortium name="The Broad Institute Genome Sequencing Center for Infectious Disease"/>
            <person name="Wu L."/>
            <person name="Ma J."/>
        </authorList>
    </citation>
    <scope>NUCLEOTIDE SEQUENCE [LARGE SCALE GENOMIC DNA]</scope>
    <source>
        <strain evidence="2">JCM 12774</strain>
    </source>
</reference>
<dbReference type="Proteomes" id="UP001500340">
    <property type="component" value="Unassembled WGS sequence"/>
</dbReference>
<name>A0ABP3I5C5_9BACL</name>
<organism evidence="1 2">
    <name type="scientific">Paenibacillus motobuensis</name>
    <dbReference type="NCBI Taxonomy" id="295324"/>
    <lineage>
        <taxon>Bacteria</taxon>
        <taxon>Bacillati</taxon>
        <taxon>Bacillota</taxon>
        <taxon>Bacilli</taxon>
        <taxon>Bacillales</taxon>
        <taxon>Paenibacillaceae</taxon>
        <taxon>Paenibacillus</taxon>
    </lineage>
</organism>
<gene>
    <name evidence="1" type="ORF">GCM10008933_22220</name>
</gene>
<protein>
    <submittedName>
        <fullName evidence="1">Uncharacterized protein</fullName>
    </submittedName>
</protein>
<dbReference type="EMBL" id="BAAACX010000009">
    <property type="protein sequence ID" value="GAA0390844.1"/>
    <property type="molecule type" value="Genomic_DNA"/>
</dbReference>
<accession>A0ABP3I5C5</accession>
<proteinExistence type="predicted"/>
<comment type="caution">
    <text evidence="1">The sequence shown here is derived from an EMBL/GenBank/DDBJ whole genome shotgun (WGS) entry which is preliminary data.</text>
</comment>